<reference evidence="10 11" key="1">
    <citation type="submission" date="2018-11" db="EMBL/GenBank/DDBJ databases">
        <title>Novel bacteria species description.</title>
        <authorList>
            <person name="Han J.-H."/>
        </authorList>
    </citation>
    <scope>NUCLEOTIDE SEQUENCE [LARGE SCALE GENOMIC DNA]</scope>
    <source>
        <strain evidence="10 11">KCTC23259</strain>
    </source>
</reference>
<evidence type="ECO:0000259" key="9">
    <source>
        <dbReference type="Pfam" id="PF10099"/>
    </source>
</evidence>
<evidence type="ECO:0000256" key="6">
    <source>
        <dbReference type="ARBA" id="ARBA00023136"/>
    </source>
</evidence>
<evidence type="ECO:0000256" key="5">
    <source>
        <dbReference type="ARBA" id="ARBA00022989"/>
    </source>
</evidence>
<evidence type="ECO:0000256" key="2">
    <source>
        <dbReference type="ARBA" id="ARBA00004236"/>
    </source>
</evidence>
<dbReference type="Gene3D" id="1.10.10.1320">
    <property type="entry name" value="Anti-sigma factor, zinc-finger domain"/>
    <property type="match status" value="1"/>
</dbReference>
<dbReference type="Pfam" id="PF10099">
    <property type="entry name" value="RskA_C"/>
    <property type="match status" value="1"/>
</dbReference>
<protein>
    <recommendedName>
        <fullName evidence="8">Regulator of SigK</fullName>
    </recommendedName>
    <alternativeName>
        <fullName evidence="7">Sigma-K anti-sigma factor RskA</fullName>
    </alternativeName>
</protein>
<keyword evidence="3" id="KW-1003">Cell membrane</keyword>
<accession>A0AAE3GZF9</accession>
<comment type="caution">
    <text evidence="10">The sequence shown here is derived from an EMBL/GenBank/DDBJ whole genome shotgun (WGS) entry which is preliminary data.</text>
</comment>
<sequence length="265" mass="29557">MNTSEYIASGILEAYVLGSVTPQEKQEVECLSKIYPEIKTELTAIEETMETYAKMHEVKPSAQLKSKIFAQMNFDEEVEESGSTLESNKEEVIEREVRVIPMWSKVAVAASVVFGLLFGWTYQNSQKMSNELAETKAKMSEEASKQAMTESVLALYKDNNSVPMELKGVEKSPDSKVMVFWNKEAEEMKLMVENLPAAPKGKQYQLWGIVDGKPVDMGMIDLSFENKILAMKVPKGNIAAFAITLEKQGGSPTPTLEEMYVIGNV</sequence>
<comment type="subcellular location">
    <subcellularLocation>
        <location evidence="2">Cell membrane</location>
    </subcellularLocation>
    <subcellularLocation>
        <location evidence="1">Membrane</location>
        <topology evidence="1">Single-pass membrane protein</topology>
    </subcellularLocation>
</comment>
<name>A0AAE3GZF9_9BACT</name>
<evidence type="ECO:0000256" key="7">
    <source>
        <dbReference type="ARBA" id="ARBA00029829"/>
    </source>
</evidence>
<dbReference type="Proteomes" id="UP001204144">
    <property type="component" value="Unassembled WGS sequence"/>
</dbReference>
<dbReference type="GO" id="GO:0006417">
    <property type="term" value="P:regulation of translation"/>
    <property type="evidence" value="ECO:0007669"/>
    <property type="project" value="TreeGrafter"/>
</dbReference>
<dbReference type="EMBL" id="RJUF01000004">
    <property type="protein sequence ID" value="MCP9761892.1"/>
    <property type="molecule type" value="Genomic_DNA"/>
</dbReference>
<evidence type="ECO:0000313" key="10">
    <source>
        <dbReference type="EMBL" id="MCP9761892.1"/>
    </source>
</evidence>
<evidence type="ECO:0000256" key="8">
    <source>
        <dbReference type="ARBA" id="ARBA00030803"/>
    </source>
</evidence>
<evidence type="ECO:0000256" key="4">
    <source>
        <dbReference type="ARBA" id="ARBA00022692"/>
    </source>
</evidence>
<dbReference type="RefSeq" id="WP_255035636.1">
    <property type="nucleotide sequence ID" value="NZ_RJUF01000004.1"/>
</dbReference>
<dbReference type="PANTHER" id="PTHR37461:SF1">
    <property type="entry name" value="ANTI-SIGMA-K FACTOR RSKA"/>
    <property type="match status" value="1"/>
</dbReference>
<dbReference type="InterPro" id="IPR051474">
    <property type="entry name" value="Anti-sigma-K/W_factor"/>
</dbReference>
<evidence type="ECO:0000256" key="1">
    <source>
        <dbReference type="ARBA" id="ARBA00004167"/>
    </source>
</evidence>
<feature type="domain" description="Anti-sigma K factor RskA C-terminal" evidence="9">
    <location>
        <begin position="107"/>
        <end position="255"/>
    </location>
</feature>
<dbReference type="AlphaFoldDB" id="A0AAE3GZF9"/>
<keyword evidence="4" id="KW-0812">Transmembrane</keyword>
<dbReference type="GO" id="GO:0005886">
    <property type="term" value="C:plasma membrane"/>
    <property type="evidence" value="ECO:0007669"/>
    <property type="project" value="UniProtKB-SubCell"/>
</dbReference>
<gene>
    <name evidence="10" type="ORF">EGI31_02915</name>
</gene>
<keyword evidence="11" id="KW-1185">Reference proteome</keyword>
<dbReference type="InterPro" id="IPR018764">
    <property type="entry name" value="RskA_C"/>
</dbReference>
<keyword evidence="5" id="KW-1133">Transmembrane helix</keyword>
<dbReference type="InterPro" id="IPR041916">
    <property type="entry name" value="Anti_sigma_zinc_sf"/>
</dbReference>
<evidence type="ECO:0000256" key="3">
    <source>
        <dbReference type="ARBA" id="ARBA00022475"/>
    </source>
</evidence>
<organism evidence="10 11">
    <name type="scientific">Lacihabitans soyangensis</name>
    <dbReference type="NCBI Taxonomy" id="869394"/>
    <lineage>
        <taxon>Bacteria</taxon>
        <taxon>Pseudomonadati</taxon>
        <taxon>Bacteroidota</taxon>
        <taxon>Cytophagia</taxon>
        <taxon>Cytophagales</taxon>
        <taxon>Leadbetterellaceae</taxon>
        <taxon>Lacihabitans</taxon>
    </lineage>
</organism>
<proteinExistence type="predicted"/>
<dbReference type="PANTHER" id="PTHR37461">
    <property type="entry name" value="ANTI-SIGMA-K FACTOR RSKA"/>
    <property type="match status" value="1"/>
</dbReference>
<evidence type="ECO:0000313" key="11">
    <source>
        <dbReference type="Proteomes" id="UP001204144"/>
    </source>
</evidence>
<dbReference type="GO" id="GO:0016989">
    <property type="term" value="F:sigma factor antagonist activity"/>
    <property type="evidence" value="ECO:0007669"/>
    <property type="project" value="TreeGrafter"/>
</dbReference>
<keyword evidence="6" id="KW-0472">Membrane</keyword>